<evidence type="ECO:0000313" key="1">
    <source>
        <dbReference type="EMBL" id="PKM91190.1"/>
    </source>
</evidence>
<evidence type="ECO:0000313" key="2">
    <source>
        <dbReference type="Proteomes" id="UP000233517"/>
    </source>
</evidence>
<dbReference type="EMBL" id="PHAI01000003">
    <property type="protein sequence ID" value="PKM91190.1"/>
    <property type="molecule type" value="Genomic_DNA"/>
</dbReference>
<proteinExistence type="predicted"/>
<comment type="caution">
    <text evidence="1">The sequence shown here is derived from an EMBL/GenBank/DDBJ whole genome shotgun (WGS) entry which is preliminary data.</text>
</comment>
<dbReference type="AlphaFoldDB" id="A0A2N2E8Y5"/>
<organism evidence="1 2">
    <name type="scientific">Candidatus Falkowbacteria bacterium HGW-Falkowbacteria-1</name>
    <dbReference type="NCBI Taxonomy" id="2013768"/>
    <lineage>
        <taxon>Bacteria</taxon>
        <taxon>Candidatus Falkowiibacteriota</taxon>
    </lineage>
</organism>
<sequence>MKDFIEVIIGGKSKEEIGEKIKGRMQIGDTAKRILKSDNFKITEKKVSLRLVRLSLADLGLKGGFFVFKDISLQARAMGLRACPYDVVGAELNFKCTLGIEPVPFTSWLGVTNDYLLEIRKGSSDKLNLEAVNSGPCVQYNESCLFLFACE</sequence>
<name>A0A2N2E8Y5_9BACT</name>
<accession>A0A2N2E8Y5</accession>
<gene>
    <name evidence="1" type="ORF">CVU82_04025</name>
</gene>
<dbReference type="Proteomes" id="UP000233517">
    <property type="component" value="Unassembled WGS sequence"/>
</dbReference>
<reference evidence="1 2" key="1">
    <citation type="journal article" date="2017" name="ISME J.">
        <title>Potential for microbial H2 and metal transformations associated with novel bacteria and archaea in deep terrestrial subsurface sediments.</title>
        <authorList>
            <person name="Hernsdorf A.W."/>
            <person name="Amano Y."/>
            <person name="Miyakawa K."/>
            <person name="Ise K."/>
            <person name="Suzuki Y."/>
            <person name="Anantharaman K."/>
            <person name="Probst A."/>
            <person name="Burstein D."/>
            <person name="Thomas B.C."/>
            <person name="Banfield J.F."/>
        </authorList>
    </citation>
    <scope>NUCLEOTIDE SEQUENCE [LARGE SCALE GENOMIC DNA]</scope>
    <source>
        <strain evidence="1">HGW-Falkowbacteria-1</strain>
    </source>
</reference>
<protein>
    <submittedName>
        <fullName evidence="1">Uncharacterized protein</fullName>
    </submittedName>
</protein>